<reference evidence="2" key="1">
    <citation type="submission" date="2019-08" db="EMBL/GenBank/DDBJ databases">
        <authorList>
            <person name="Kucharzyk K."/>
            <person name="Murdoch R.W."/>
            <person name="Higgins S."/>
            <person name="Loffler F."/>
        </authorList>
    </citation>
    <scope>NUCLEOTIDE SEQUENCE</scope>
</reference>
<keyword evidence="2" id="KW-0418">Kinase</keyword>
<dbReference type="EC" id="2.7.1.48" evidence="2"/>
<sequence length="511" mass="58299">MTHNVEFIDYSHSDGARTYIRSLNFILQKAVAELYPELSLVIDYNLQNGMYAELRQPVQEEEGSPAAVSLTEQELGTLKRRMQGIIDADIPFTRQKVRTDEAVKMFRANGRHEKALLHELRGKFFTTVYFLDGYPDHYYGPLVNSTGVITSWDIETFSRGLMLRSPSITKPYEIIRSPYQYKLFDVFKEYSDWCSIMGAKGVGSINKAIMDGRAKDLILISEALHERKYIRIADEIFKRRDKVKLVLIAGPSSSGKTSTSKRVALQAKVLGMNPVIIEMDNYFVDRDKTPRDSEGNYDFEVLEAMDVPFLSLQLNELFEGKTVELPKFDFAQGKRVFNGTTLTLGEKDILIMEGIHGLNPKLTSHIPEEKIYKIYASALTSLSLDENNNISTSDCRLLRRIVRDGSFRGMSPESTIQRWPSVRRGEINNIFPFQENADIMFNSALLYELPMLKYYAEPLLRRIPANSPASTESIRLLKFLSYIQELQPSEIATIPPTSIMREFIGGSSFNY</sequence>
<dbReference type="InterPro" id="IPR006083">
    <property type="entry name" value="PRK/URK"/>
</dbReference>
<dbReference type="AlphaFoldDB" id="A0A645B521"/>
<dbReference type="InterPro" id="IPR003593">
    <property type="entry name" value="AAA+_ATPase"/>
</dbReference>
<gene>
    <name evidence="2" type="primary">udk_43</name>
    <name evidence="2" type="ORF">SDC9_107016</name>
</gene>
<dbReference type="PRINTS" id="PR00988">
    <property type="entry name" value="URIDINKINASE"/>
</dbReference>
<dbReference type="SMART" id="SM00382">
    <property type="entry name" value="AAA"/>
    <property type="match status" value="1"/>
</dbReference>
<dbReference type="GO" id="GO:0004849">
    <property type="term" value="F:uridine kinase activity"/>
    <property type="evidence" value="ECO:0007669"/>
    <property type="project" value="UniProtKB-EC"/>
</dbReference>
<dbReference type="CDD" id="cd02028">
    <property type="entry name" value="UMPK_like"/>
    <property type="match status" value="1"/>
</dbReference>
<dbReference type="PANTHER" id="PTHR10285">
    <property type="entry name" value="URIDINE KINASE"/>
    <property type="match status" value="1"/>
</dbReference>
<dbReference type="InterPro" id="IPR018163">
    <property type="entry name" value="Thr/Ala-tRNA-synth_IIc_edit"/>
</dbReference>
<keyword evidence="2" id="KW-0808">Transferase</keyword>
<proteinExistence type="predicted"/>
<dbReference type="Gene3D" id="3.40.50.300">
    <property type="entry name" value="P-loop containing nucleotide triphosphate hydrolases"/>
    <property type="match status" value="1"/>
</dbReference>
<dbReference type="SUPFAM" id="SSF52540">
    <property type="entry name" value="P-loop containing nucleoside triphosphate hydrolases"/>
    <property type="match status" value="1"/>
</dbReference>
<dbReference type="Gene3D" id="3.30.980.10">
    <property type="entry name" value="Threonyl-trna Synthetase, Chain A, domain 2"/>
    <property type="match status" value="1"/>
</dbReference>
<evidence type="ECO:0000259" key="1">
    <source>
        <dbReference type="SMART" id="SM00382"/>
    </source>
</evidence>
<dbReference type="InterPro" id="IPR027417">
    <property type="entry name" value="P-loop_NTPase"/>
</dbReference>
<dbReference type="GO" id="GO:0005524">
    <property type="term" value="F:ATP binding"/>
    <property type="evidence" value="ECO:0007669"/>
    <property type="project" value="InterPro"/>
</dbReference>
<feature type="domain" description="AAA+ ATPase" evidence="1">
    <location>
        <begin position="242"/>
        <end position="403"/>
    </location>
</feature>
<dbReference type="Pfam" id="PF00485">
    <property type="entry name" value="PRK"/>
    <property type="match status" value="1"/>
</dbReference>
<dbReference type="EMBL" id="VSSQ01017663">
    <property type="protein sequence ID" value="MPM60168.1"/>
    <property type="molecule type" value="Genomic_DNA"/>
</dbReference>
<accession>A0A645B521</accession>
<evidence type="ECO:0000313" key="2">
    <source>
        <dbReference type="EMBL" id="MPM60168.1"/>
    </source>
</evidence>
<comment type="caution">
    <text evidence="2">The sequence shown here is derived from an EMBL/GenBank/DDBJ whole genome shotgun (WGS) entry which is preliminary data.</text>
</comment>
<protein>
    <submittedName>
        <fullName evidence="2">Uridine kinase</fullName>
        <ecNumber evidence="2">2.7.1.48</ecNumber>
    </submittedName>
</protein>
<name>A0A645B521_9ZZZZ</name>
<dbReference type="SUPFAM" id="SSF55186">
    <property type="entry name" value="ThrRS/AlaRS common domain"/>
    <property type="match status" value="1"/>
</dbReference>
<organism evidence="2">
    <name type="scientific">bioreactor metagenome</name>
    <dbReference type="NCBI Taxonomy" id="1076179"/>
    <lineage>
        <taxon>unclassified sequences</taxon>
        <taxon>metagenomes</taxon>
        <taxon>ecological metagenomes</taxon>
    </lineage>
</organism>